<dbReference type="RefSeq" id="XP_013925549.1">
    <property type="nucleotide sequence ID" value="XM_014070074.1"/>
</dbReference>
<dbReference type="SUPFAM" id="SSF53822">
    <property type="entry name" value="Periplasmic binding protein-like I"/>
    <property type="match status" value="1"/>
</dbReference>
<evidence type="ECO:0000256" key="1">
    <source>
        <dbReference type="ARBA" id="ARBA00004651"/>
    </source>
</evidence>
<feature type="transmembrane region" description="Helical" evidence="12">
    <location>
        <begin position="507"/>
        <end position="532"/>
    </location>
</feature>
<dbReference type="InterPro" id="IPR000337">
    <property type="entry name" value="GPCR_3"/>
</dbReference>
<evidence type="ECO:0000256" key="5">
    <source>
        <dbReference type="ARBA" id="ARBA00022729"/>
    </source>
</evidence>
<dbReference type="Gene3D" id="2.10.50.30">
    <property type="entry name" value="GPCR, family 3, nine cysteines domain"/>
    <property type="match status" value="1"/>
</dbReference>
<evidence type="ECO:0000313" key="14">
    <source>
        <dbReference type="Proteomes" id="UP000504617"/>
    </source>
</evidence>
<dbReference type="CDD" id="cd15283">
    <property type="entry name" value="7tmC_V2R_pheromone"/>
    <property type="match status" value="1"/>
</dbReference>
<organism evidence="14 15">
    <name type="scientific">Thamnophis sirtalis</name>
    <dbReference type="NCBI Taxonomy" id="35019"/>
    <lineage>
        <taxon>Eukaryota</taxon>
        <taxon>Metazoa</taxon>
        <taxon>Chordata</taxon>
        <taxon>Craniata</taxon>
        <taxon>Vertebrata</taxon>
        <taxon>Euteleostomi</taxon>
        <taxon>Lepidosauria</taxon>
        <taxon>Squamata</taxon>
        <taxon>Bifurcata</taxon>
        <taxon>Unidentata</taxon>
        <taxon>Episquamata</taxon>
        <taxon>Toxicofera</taxon>
        <taxon>Serpentes</taxon>
        <taxon>Colubroidea</taxon>
        <taxon>Colubridae</taxon>
        <taxon>Natricinae</taxon>
        <taxon>Thamnophis</taxon>
    </lineage>
</organism>
<keyword evidence="9" id="KW-0675">Receptor</keyword>
<keyword evidence="11" id="KW-0807">Transducer</keyword>
<dbReference type="Pfam" id="PF01094">
    <property type="entry name" value="ANF_receptor"/>
    <property type="match status" value="1"/>
</dbReference>
<sequence length="772" mass="88362">MVFAVKKINEDVQLLPNITLGFRIYDKSAEYHAKMELLSSQNRFVPNYKCGTLNKLISVVGTVDPGIGSDMADILEAYKIPQFPTDCFQYESHFYYPMVPGEQFYYRGIIKLFLYFRWTWVGILGAKFDQLIISEFPLHGICIAFLEKFRPVYIDNFFDNLKWLVEMFHLLVKSKANAIILNENNLLNVRWLLRLPEMEIVSVKPKGKVWIVASQMGLASFFYQKSWDIQVLHGALTFAAHSSEITGFQHFLQTRNHFSSKGDGFVKNVWEQAFGCAVPNPSENEETEGLCTGKEKLESLPGAFFEMKMTSHSYSIYNAVYAVAHAFHAMMCGQQHRRKLKGRKLNLQDLQPWQLHFFLKRISFNNSVGDEISFDENKELITELDLENWVIFPNQSLHRVKVGKLDPWAAEDQKFTIHEEDITWPSIFNQTLPISVCTESCHPGYFRKKQEAKPFCCYDCLQCSKEKMSSQKDMDDCLKCPEDQYPNKNQTSCIPKKICFLSFEEPMGIGLAIMVLFFSLCTIVVFTTFLKYHHTPIVKANNRNLTYILLISLLLCFLCSLQFLVVPGNIICVLRQISFGIIFSVAVSSVLAKTITVVLAFMATKPGSRMRNWVGRRVALSIVLSGSLLQAGICTVWLFTFPPFPDMDTHSEMEQIILMCNEGSSTMFYCVLGYMGFLAAASFTVAFFSRNLPSSFNEAKCLTFSMLIFCSVWLSFVPSYLSTKGKYMVAVEIFSILASSAGLLICIYFPKCYIIIFKPELNSREQLIKRKY</sequence>
<evidence type="ECO:0000256" key="9">
    <source>
        <dbReference type="ARBA" id="ARBA00023170"/>
    </source>
</evidence>
<dbReference type="GO" id="GO:0004930">
    <property type="term" value="F:G protein-coupled receptor activity"/>
    <property type="evidence" value="ECO:0007669"/>
    <property type="project" value="UniProtKB-KW"/>
</dbReference>
<dbReference type="Gene3D" id="3.40.50.2300">
    <property type="match status" value="2"/>
</dbReference>
<evidence type="ECO:0000256" key="4">
    <source>
        <dbReference type="ARBA" id="ARBA00022692"/>
    </source>
</evidence>
<keyword evidence="14" id="KW-1185">Reference proteome</keyword>
<name>A0A6I9YNQ4_9SAUR</name>
<feature type="transmembrane region" description="Helical" evidence="12">
    <location>
        <begin position="727"/>
        <end position="749"/>
    </location>
</feature>
<keyword evidence="10" id="KW-0325">Glycoprotein</keyword>
<gene>
    <name evidence="15" type="primary">LOC106551909</name>
</gene>
<dbReference type="InterPro" id="IPR017978">
    <property type="entry name" value="GPCR_3_C"/>
</dbReference>
<evidence type="ECO:0000256" key="10">
    <source>
        <dbReference type="ARBA" id="ARBA00023180"/>
    </source>
</evidence>
<dbReference type="Proteomes" id="UP000504617">
    <property type="component" value="Unplaced"/>
</dbReference>
<dbReference type="InterPro" id="IPR001828">
    <property type="entry name" value="ANF_lig-bd_rcpt"/>
</dbReference>
<dbReference type="Pfam" id="PF07562">
    <property type="entry name" value="NCD3G"/>
    <property type="match status" value="1"/>
</dbReference>
<dbReference type="InterPro" id="IPR028082">
    <property type="entry name" value="Peripla_BP_I"/>
</dbReference>
<keyword evidence="7" id="KW-0297">G-protein coupled receptor</keyword>
<accession>A0A6I9YNQ4</accession>
<evidence type="ECO:0000256" key="3">
    <source>
        <dbReference type="ARBA" id="ARBA00022475"/>
    </source>
</evidence>
<comment type="subcellular location">
    <subcellularLocation>
        <location evidence="1">Cell membrane</location>
        <topology evidence="1">Multi-pass membrane protein</topology>
    </subcellularLocation>
</comment>
<dbReference type="AlphaFoldDB" id="A0A6I9YNQ4"/>
<dbReference type="InterPro" id="IPR038550">
    <property type="entry name" value="GPCR_3_9-Cys_sf"/>
</dbReference>
<dbReference type="KEGG" id="tsr:106551909"/>
<evidence type="ECO:0000259" key="13">
    <source>
        <dbReference type="PROSITE" id="PS50259"/>
    </source>
</evidence>
<keyword evidence="5" id="KW-0732">Signal</keyword>
<dbReference type="InterPro" id="IPR000068">
    <property type="entry name" value="GPCR_3_Ca_sens_rcpt-rel"/>
</dbReference>
<keyword evidence="6 12" id="KW-1133">Transmembrane helix</keyword>
<dbReference type="Pfam" id="PF00003">
    <property type="entry name" value="7tm_3"/>
    <property type="match status" value="1"/>
</dbReference>
<evidence type="ECO:0000256" key="7">
    <source>
        <dbReference type="ARBA" id="ARBA00023040"/>
    </source>
</evidence>
<evidence type="ECO:0000256" key="8">
    <source>
        <dbReference type="ARBA" id="ARBA00023136"/>
    </source>
</evidence>
<dbReference type="GeneID" id="106551909"/>
<feature type="transmembrane region" description="Helical" evidence="12">
    <location>
        <begin position="614"/>
        <end position="639"/>
    </location>
</feature>
<dbReference type="PRINTS" id="PR01535">
    <property type="entry name" value="VOMERONASL2R"/>
</dbReference>
<dbReference type="InterPro" id="IPR011500">
    <property type="entry name" value="GPCR_3_9-Cys_dom"/>
</dbReference>
<dbReference type="OrthoDB" id="5984008at2759"/>
<feature type="domain" description="G-protein coupled receptors family 3 profile" evidence="13">
    <location>
        <begin position="507"/>
        <end position="771"/>
    </location>
</feature>
<evidence type="ECO:0000256" key="12">
    <source>
        <dbReference type="SAM" id="Phobius"/>
    </source>
</evidence>
<feature type="transmembrane region" description="Helical" evidence="12">
    <location>
        <begin position="544"/>
        <end position="565"/>
    </location>
</feature>
<keyword evidence="4 12" id="KW-0812">Transmembrane</keyword>
<dbReference type="PANTHER" id="PTHR24061:SF599">
    <property type="entry name" value="G-PROTEIN COUPLED RECEPTORS FAMILY 3 PROFILE DOMAIN-CONTAINING PROTEIN"/>
    <property type="match status" value="1"/>
</dbReference>
<dbReference type="PROSITE" id="PS50259">
    <property type="entry name" value="G_PROTEIN_RECEP_F3_4"/>
    <property type="match status" value="1"/>
</dbReference>
<feature type="transmembrane region" description="Helical" evidence="12">
    <location>
        <begin position="666"/>
        <end position="689"/>
    </location>
</feature>
<comment type="similarity">
    <text evidence="2">Belongs to the G-protein coupled receptor 3 family.</text>
</comment>
<evidence type="ECO:0000256" key="2">
    <source>
        <dbReference type="ARBA" id="ARBA00007242"/>
    </source>
</evidence>
<dbReference type="PANTHER" id="PTHR24061">
    <property type="entry name" value="CALCIUM-SENSING RECEPTOR-RELATED"/>
    <property type="match status" value="1"/>
</dbReference>
<keyword evidence="3" id="KW-1003">Cell membrane</keyword>
<proteinExistence type="inferred from homology"/>
<dbReference type="PRINTS" id="PR00248">
    <property type="entry name" value="GPCRMGR"/>
</dbReference>
<evidence type="ECO:0000313" key="15">
    <source>
        <dbReference type="RefSeq" id="XP_013925549.1"/>
    </source>
</evidence>
<feature type="transmembrane region" description="Helical" evidence="12">
    <location>
        <begin position="701"/>
        <end position="721"/>
    </location>
</feature>
<protein>
    <submittedName>
        <fullName evidence="15">Vomeronasal type-2 receptor 26-like</fullName>
    </submittedName>
</protein>
<keyword evidence="8 12" id="KW-0472">Membrane</keyword>
<reference evidence="15" key="1">
    <citation type="submission" date="2025-08" db="UniProtKB">
        <authorList>
            <consortium name="RefSeq"/>
        </authorList>
    </citation>
    <scope>IDENTIFICATION</scope>
    <source>
        <tissue evidence="15">Skeletal muscle</tissue>
    </source>
</reference>
<dbReference type="InterPro" id="IPR004073">
    <property type="entry name" value="GPCR_3_vmron_rcpt_2"/>
</dbReference>
<dbReference type="GO" id="GO:0005886">
    <property type="term" value="C:plasma membrane"/>
    <property type="evidence" value="ECO:0007669"/>
    <property type="project" value="UniProtKB-SubCell"/>
</dbReference>
<evidence type="ECO:0000256" key="11">
    <source>
        <dbReference type="ARBA" id="ARBA00023224"/>
    </source>
</evidence>
<feature type="transmembrane region" description="Helical" evidence="12">
    <location>
        <begin position="577"/>
        <end position="602"/>
    </location>
</feature>
<evidence type="ECO:0000256" key="6">
    <source>
        <dbReference type="ARBA" id="ARBA00022989"/>
    </source>
</evidence>
<dbReference type="FunFam" id="2.10.50.30:FF:000002">
    <property type="entry name" value="Vomeronasal 2 receptor, h1"/>
    <property type="match status" value="1"/>
</dbReference>